<dbReference type="PRINTS" id="PR00507">
    <property type="entry name" value="N12N6MTFRASE"/>
</dbReference>
<dbReference type="InterPro" id="IPR029063">
    <property type="entry name" value="SAM-dependent_MTases_sf"/>
</dbReference>
<dbReference type="EMBL" id="JBHUOF010000034">
    <property type="protein sequence ID" value="MFD2801584.1"/>
    <property type="molecule type" value="Genomic_DNA"/>
</dbReference>
<evidence type="ECO:0000259" key="4">
    <source>
        <dbReference type="Pfam" id="PF02384"/>
    </source>
</evidence>
<name>A0ABW5WEI1_9PSEU</name>
<comment type="caution">
    <text evidence="5">The sequence shown here is derived from an EMBL/GenBank/DDBJ whole genome shotgun (WGS) entry which is preliminary data.</text>
</comment>
<protein>
    <submittedName>
        <fullName evidence="5">N-6 DNA methylase</fullName>
    </submittedName>
</protein>
<dbReference type="PANTHER" id="PTHR42998:SF1">
    <property type="entry name" value="TYPE I RESTRICTION ENZYME HINDI METHYLASE SUBUNIT"/>
    <property type="match status" value="1"/>
</dbReference>
<evidence type="ECO:0000256" key="2">
    <source>
        <dbReference type="ARBA" id="ARBA00023125"/>
    </source>
</evidence>
<dbReference type="InterPro" id="IPR052916">
    <property type="entry name" value="Type-I_RE_MTase_Subunit"/>
</dbReference>
<dbReference type="RefSeq" id="WP_377393511.1">
    <property type="nucleotide sequence ID" value="NZ_JBHSAN010000035.1"/>
</dbReference>
<dbReference type="InterPro" id="IPR044946">
    <property type="entry name" value="Restrct_endonuc_typeI_TRD_sf"/>
</dbReference>
<dbReference type="Pfam" id="PF02384">
    <property type="entry name" value="N6_Mtase"/>
    <property type="match status" value="1"/>
</dbReference>
<proteinExistence type="predicted"/>
<dbReference type="Gene3D" id="3.40.50.150">
    <property type="entry name" value="Vaccinia Virus protein VP39"/>
    <property type="match status" value="1"/>
</dbReference>
<evidence type="ECO:0000313" key="5">
    <source>
        <dbReference type="EMBL" id="MFD2801584.1"/>
    </source>
</evidence>
<keyword evidence="5" id="KW-0808">Transferase</keyword>
<feature type="region of interest" description="Disordered" evidence="3">
    <location>
        <begin position="464"/>
        <end position="484"/>
    </location>
</feature>
<evidence type="ECO:0000256" key="1">
    <source>
        <dbReference type="ARBA" id="ARBA00022747"/>
    </source>
</evidence>
<evidence type="ECO:0000256" key="3">
    <source>
        <dbReference type="SAM" id="MobiDB-lite"/>
    </source>
</evidence>
<dbReference type="Gene3D" id="3.90.220.20">
    <property type="entry name" value="DNA methylase specificity domains"/>
    <property type="match status" value="1"/>
</dbReference>
<evidence type="ECO:0000313" key="6">
    <source>
        <dbReference type="Proteomes" id="UP001597478"/>
    </source>
</evidence>
<dbReference type="GO" id="GO:0008168">
    <property type="term" value="F:methyltransferase activity"/>
    <property type="evidence" value="ECO:0007669"/>
    <property type="project" value="UniProtKB-KW"/>
</dbReference>
<dbReference type="GO" id="GO:0032259">
    <property type="term" value="P:methylation"/>
    <property type="evidence" value="ECO:0007669"/>
    <property type="project" value="UniProtKB-KW"/>
</dbReference>
<reference evidence="6" key="1">
    <citation type="journal article" date="2019" name="Int. J. Syst. Evol. Microbiol.">
        <title>The Global Catalogue of Microorganisms (GCM) 10K type strain sequencing project: providing services to taxonomists for standard genome sequencing and annotation.</title>
        <authorList>
            <consortium name="The Broad Institute Genomics Platform"/>
            <consortium name="The Broad Institute Genome Sequencing Center for Infectious Disease"/>
            <person name="Wu L."/>
            <person name="Ma J."/>
        </authorList>
    </citation>
    <scope>NUCLEOTIDE SEQUENCE [LARGE SCALE GENOMIC DNA]</scope>
    <source>
        <strain evidence="6">IBRC-M 10906</strain>
    </source>
</reference>
<feature type="domain" description="DNA methylase adenine-specific" evidence="4">
    <location>
        <begin position="136"/>
        <end position="346"/>
    </location>
</feature>
<dbReference type="PANTHER" id="PTHR42998">
    <property type="entry name" value="TYPE I RESTRICTION ENZYME HINDVIIP M PROTEIN-RELATED"/>
    <property type="match status" value="1"/>
</dbReference>
<sequence>MTDESLMTAAEVARLAGVGRAAVSNWRRRYQDFPEPVAGAGSPAFRRSEVEAWLRAQGKLTALEPVDELWRALDAARGESPIDELAAAVAERLAGGRTRVPPEVAAALDAVAALPADEVMDALVNRVFARQQLSPFATPPDLAELMVELARPVGATVFDPACGTGALLAAAARAGAHRLVGQESDAWVGRFAVPRLSLHAEADVVIGDALRFDAFPDLRADTVVCDPPFGYRDWGHEHLVMDPRWEYGVPAKTETELAWVQHCLAHAKPGGTVVLVVPASVASRRSGRSIRQTMLRRGVFRAIVALPPGTLRSTGIGLQLWVLRAPDAEAGGPVLLLDVTDLRPQRRGQVDWSGLRDAIGASWREFAETGEVAEVPGRRRVVEPIDLLDEEVDLTPARHVPTPATRVDPSALDTQAAHIAELLATIRDLLPQVAAGGRGDDTTVTVNELARAGALTLTHAVSRPATTEEGSGPLVLTGRDVATGRPPTARLAEAGEHEPIELEPGDVVLPVVAAGDGRLRPMVVDEPGWVLGPNLHLLRPDSRRLDPDFLAGYLAAAPSPRALSVTVSGIHRLDVRRAEIPVLDLDAQRRLGEQFRRLRRFRDALRRLTELGESYTDQVAQGLATGALTSET</sequence>
<dbReference type="InterPro" id="IPR002052">
    <property type="entry name" value="DNA_methylase_N6_adenine_CS"/>
</dbReference>
<keyword evidence="5" id="KW-0489">Methyltransferase</keyword>
<keyword evidence="1" id="KW-0680">Restriction system</keyword>
<dbReference type="InterPro" id="IPR009061">
    <property type="entry name" value="DNA-bd_dom_put_sf"/>
</dbReference>
<dbReference type="InterPro" id="IPR003356">
    <property type="entry name" value="DNA_methylase_A-5"/>
</dbReference>
<dbReference type="Proteomes" id="UP001597478">
    <property type="component" value="Unassembled WGS sequence"/>
</dbReference>
<organism evidence="5 6">
    <name type="scientific">Prauserella oleivorans</name>
    <dbReference type="NCBI Taxonomy" id="1478153"/>
    <lineage>
        <taxon>Bacteria</taxon>
        <taxon>Bacillati</taxon>
        <taxon>Actinomycetota</taxon>
        <taxon>Actinomycetes</taxon>
        <taxon>Pseudonocardiales</taxon>
        <taxon>Pseudonocardiaceae</taxon>
        <taxon>Prauserella</taxon>
    </lineage>
</organism>
<dbReference type="SUPFAM" id="SSF46955">
    <property type="entry name" value="Putative DNA-binding domain"/>
    <property type="match status" value="1"/>
</dbReference>
<dbReference type="SUPFAM" id="SSF116734">
    <property type="entry name" value="DNA methylase specificity domain"/>
    <property type="match status" value="1"/>
</dbReference>
<gene>
    <name evidence="5" type="ORF">ACFS2C_19525</name>
</gene>
<keyword evidence="2" id="KW-0238">DNA-binding</keyword>
<dbReference type="SUPFAM" id="SSF53335">
    <property type="entry name" value="S-adenosyl-L-methionine-dependent methyltransferases"/>
    <property type="match status" value="1"/>
</dbReference>
<keyword evidence="6" id="KW-1185">Reference proteome</keyword>
<dbReference type="PROSITE" id="PS00092">
    <property type="entry name" value="N6_MTASE"/>
    <property type="match status" value="1"/>
</dbReference>
<accession>A0ABW5WEI1</accession>